<organism evidence="1 2">
    <name type="scientific">Microbacterium oleivorans</name>
    <dbReference type="NCBI Taxonomy" id="273677"/>
    <lineage>
        <taxon>Bacteria</taxon>
        <taxon>Bacillati</taxon>
        <taxon>Actinomycetota</taxon>
        <taxon>Actinomycetes</taxon>
        <taxon>Micrococcales</taxon>
        <taxon>Microbacteriaceae</taxon>
        <taxon>Microbacterium</taxon>
    </lineage>
</organism>
<evidence type="ECO:0000313" key="1">
    <source>
        <dbReference type="EMBL" id="TDL43593.1"/>
    </source>
</evidence>
<comment type="caution">
    <text evidence="1">The sequence shown here is derived from an EMBL/GenBank/DDBJ whole genome shotgun (WGS) entry which is preliminary data.</text>
</comment>
<name>A0A4R5YF60_9MICO</name>
<dbReference type="EMBL" id="SMZX01000002">
    <property type="protein sequence ID" value="TDL43593.1"/>
    <property type="molecule type" value="Genomic_DNA"/>
</dbReference>
<accession>A0A4R5YF60</accession>
<sequence>MKFTTPLNQWVEWDDGYHFFRIVTEDDASKYRVAGELEHFSVDKDRGAYLDANGDLIIPAEVFQLADHD</sequence>
<reference evidence="1 2" key="1">
    <citation type="submission" date="2019-03" db="EMBL/GenBank/DDBJ databases">
        <title>Genome Sequencing and Assembly of Various Microbes Isolated from Partially Reclaimed Soil and Acid Mine Drainage (AMD) Site.</title>
        <authorList>
            <person name="Steinbock B."/>
            <person name="Bechtold R."/>
            <person name="Sevigny J.L."/>
            <person name="Thomas D."/>
            <person name="Cuthill L.R."/>
            <person name="Aveiro Johannsen E.J."/>
            <person name="Thomas K."/>
            <person name="Ghosh A."/>
        </authorList>
    </citation>
    <scope>NUCLEOTIDE SEQUENCE [LARGE SCALE GENOMIC DNA]</scope>
    <source>
        <strain evidence="1 2">F-B2</strain>
    </source>
</reference>
<evidence type="ECO:0000313" key="2">
    <source>
        <dbReference type="Proteomes" id="UP000295633"/>
    </source>
</evidence>
<dbReference type="RefSeq" id="WP_133399666.1">
    <property type="nucleotide sequence ID" value="NZ_SMZX01000002.1"/>
</dbReference>
<dbReference type="AlphaFoldDB" id="A0A4R5YF60"/>
<gene>
    <name evidence="1" type="ORF">E2R54_10290</name>
</gene>
<dbReference type="Proteomes" id="UP000295633">
    <property type="component" value="Unassembled WGS sequence"/>
</dbReference>
<protein>
    <submittedName>
        <fullName evidence="1">Uncharacterized protein</fullName>
    </submittedName>
</protein>
<proteinExistence type="predicted"/>